<evidence type="ECO:0008006" key="3">
    <source>
        <dbReference type="Google" id="ProtNLM"/>
    </source>
</evidence>
<accession>A4A6X9</accession>
<dbReference type="Pfam" id="PF12441">
    <property type="entry name" value="CopG_antitoxin"/>
    <property type="match status" value="1"/>
</dbReference>
<name>A4A6X9_9GAMM</name>
<sequence>MTNAKLTEEEQELLEAVEKGEFISVLTKNRREQLEAIATNTFKKDKRINIRISNRDLLAVQSKASQEGIPYQTLVSSIIHKYVSGSLKDVTEEKK</sequence>
<dbReference type="STRING" id="314285.KT71_02337"/>
<keyword evidence="2" id="KW-1185">Reference proteome</keyword>
<organism evidence="1 2">
    <name type="scientific">Congregibacter litoralis KT71</name>
    <dbReference type="NCBI Taxonomy" id="314285"/>
    <lineage>
        <taxon>Bacteria</taxon>
        <taxon>Pseudomonadati</taxon>
        <taxon>Pseudomonadota</taxon>
        <taxon>Gammaproteobacteria</taxon>
        <taxon>Cellvibrionales</taxon>
        <taxon>Halieaceae</taxon>
        <taxon>Congregibacter</taxon>
    </lineage>
</organism>
<dbReference type="RefSeq" id="WP_008292865.1">
    <property type="nucleotide sequence ID" value="NZ_CM002299.1"/>
</dbReference>
<reference evidence="1 2" key="1">
    <citation type="journal article" date="2007" name="Proc. Natl. Acad. Sci. U.S.A.">
        <title>Characterization of a marine gammaproteobacterium capable of aerobic anoxygenic photosynthesis.</title>
        <authorList>
            <person name="Fuchs B.M."/>
            <person name="Spring S."/>
            <person name="Teeling H."/>
            <person name="Quast C."/>
            <person name="Wulf J."/>
            <person name="Schattenhofer M."/>
            <person name="Yan S."/>
            <person name="Ferriera S."/>
            <person name="Johnson J."/>
            <person name="Glockner F.O."/>
            <person name="Amann R."/>
        </authorList>
    </citation>
    <scope>NUCLEOTIDE SEQUENCE [LARGE SCALE GENOMIC DNA]</scope>
    <source>
        <strain evidence="1">KT71</strain>
    </source>
</reference>
<protein>
    <recommendedName>
        <fullName evidence="3">Antitoxin</fullName>
    </recommendedName>
</protein>
<dbReference type="EMBL" id="AAOA02000002">
    <property type="protein sequence ID" value="EAQ98048.1"/>
    <property type="molecule type" value="Genomic_DNA"/>
</dbReference>
<comment type="caution">
    <text evidence="1">The sequence shown here is derived from an EMBL/GenBank/DDBJ whole genome shotgun (WGS) entry which is preliminary data.</text>
</comment>
<proteinExistence type="predicted"/>
<dbReference type="HOGENOM" id="CLU_171731_0_0_6"/>
<evidence type="ECO:0000313" key="1">
    <source>
        <dbReference type="EMBL" id="EAQ98048.1"/>
    </source>
</evidence>
<dbReference type="OrthoDB" id="595481at2"/>
<evidence type="ECO:0000313" key="2">
    <source>
        <dbReference type="Proteomes" id="UP000019205"/>
    </source>
</evidence>
<dbReference type="eggNOG" id="COG5304">
    <property type="taxonomic scope" value="Bacteria"/>
</dbReference>
<reference evidence="1 2" key="2">
    <citation type="journal article" date="2009" name="PLoS ONE">
        <title>The photosynthetic apparatus and its regulation in the aerobic gammaproteobacterium Congregibacter litoralis gen. nov., sp. nov.</title>
        <authorList>
            <person name="Spring S."/>
            <person name="Lunsdorf H."/>
            <person name="Fuchs B.M."/>
            <person name="Tindall B.J."/>
        </authorList>
    </citation>
    <scope>NUCLEOTIDE SEQUENCE [LARGE SCALE GENOMIC DNA]</scope>
    <source>
        <strain evidence="1">KT71</strain>
    </source>
</reference>
<dbReference type="AlphaFoldDB" id="A4A6X9"/>
<dbReference type="Proteomes" id="UP000019205">
    <property type="component" value="Chromosome"/>
</dbReference>
<gene>
    <name evidence="1" type="ORF">KT71_02337</name>
</gene>
<dbReference type="InterPro" id="IPR022148">
    <property type="entry name" value="CopG_antitoxin"/>
</dbReference>